<keyword evidence="7" id="KW-0175">Coiled coil</keyword>
<evidence type="ECO:0000259" key="10">
    <source>
        <dbReference type="Pfam" id="PF02706"/>
    </source>
</evidence>
<evidence type="ECO:0000313" key="11">
    <source>
        <dbReference type="EMBL" id="CCH79225.1"/>
    </source>
</evidence>
<feature type="compositionally biased region" description="Basic and acidic residues" evidence="8">
    <location>
        <begin position="526"/>
        <end position="537"/>
    </location>
</feature>
<comment type="caution">
    <text evidence="11">The sequence shown here is derived from an EMBL/GenBank/DDBJ whole genome shotgun (WGS) entry which is preliminary data.</text>
</comment>
<feature type="coiled-coil region" evidence="7">
    <location>
        <begin position="148"/>
        <end position="178"/>
    </location>
</feature>
<dbReference type="GO" id="GO:0005886">
    <property type="term" value="C:plasma membrane"/>
    <property type="evidence" value="ECO:0007669"/>
    <property type="project" value="UniProtKB-SubCell"/>
</dbReference>
<evidence type="ECO:0000256" key="8">
    <source>
        <dbReference type="SAM" id="MobiDB-lite"/>
    </source>
</evidence>
<accession>A0A077M582</accession>
<feature type="region of interest" description="Disordered" evidence="8">
    <location>
        <begin position="486"/>
        <end position="537"/>
    </location>
</feature>
<dbReference type="EMBL" id="CAJB01000342">
    <property type="protein sequence ID" value="CCH79225.1"/>
    <property type="molecule type" value="Genomic_DNA"/>
</dbReference>
<dbReference type="InterPro" id="IPR050445">
    <property type="entry name" value="Bact_polysacc_biosynth/exp"/>
</dbReference>
<dbReference type="InterPro" id="IPR003856">
    <property type="entry name" value="LPS_length_determ_N"/>
</dbReference>
<dbReference type="OrthoDB" id="3804514at2"/>
<feature type="transmembrane region" description="Helical" evidence="9">
    <location>
        <begin position="234"/>
        <end position="255"/>
    </location>
</feature>
<dbReference type="InterPro" id="IPR027417">
    <property type="entry name" value="P-loop_NTPase"/>
</dbReference>
<evidence type="ECO:0000256" key="5">
    <source>
        <dbReference type="ARBA" id="ARBA00022989"/>
    </source>
</evidence>
<dbReference type="RefSeq" id="WP_083454881.1">
    <property type="nucleotide sequence ID" value="NZ_HF570958.1"/>
</dbReference>
<sequence>METAMYEGTHEHLIVHALRRRAVLIITIAMLVAGCGAAYTLMRSPSYTSSTAVLLNPAPGNPLAPGPTSAQQVTIAMQTEASMVTSPAVTKLVDENLHTGVVAGTSSVTVTVPSNTQIVAILAQAASPADAKRIAASFADQFLAYRAAQSKTNQANQLANLNDQLKSARSSLAKAAQSASKSDASADASAQVQIYTSRVAALQDSIGQIQATQVDAGSVVKPATLPSSPDGLPGWLLILASAALGLFTGLAVAVWRERADDKIRVSHEVLVAGFPVLGDLGKDLASQDSEAAASEAYRLVRTAFLAAAPRPSVIVVSPTADRAGPASGPLVAGLGRSLVDAGYRAVLVDTVPEAQNSAADVLGVPDGPGLFEVLTGMSLDAALVDVGGLKVLRAGNSHERSRDLLGGRGLTDVFDQLHRDVDFVIVAAPPSTTSDGNALVYAADACVLIVMDQVTTYDQVVTAASRARQLDVPVLGLVCAPRTGWGGRPAQADRDVPSESLQSSVPGPRHSRHSAPNKLTGGQVFEKSRDPATRTLT</sequence>
<dbReference type="PANTHER" id="PTHR32309">
    <property type="entry name" value="TYROSINE-PROTEIN KINASE"/>
    <property type="match status" value="1"/>
</dbReference>
<protein>
    <submittedName>
        <fullName evidence="11">Putative Lipopolysaccharide biosynthesis protein</fullName>
    </submittedName>
</protein>
<keyword evidence="5 9" id="KW-1133">Transmembrane helix</keyword>
<organism evidence="11 12">
    <name type="scientific">Nostocoides japonicum T1-X7</name>
    <dbReference type="NCBI Taxonomy" id="1194083"/>
    <lineage>
        <taxon>Bacteria</taxon>
        <taxon>Bacillati</taxon>
        <taxon>Actinomycetota</taxon>
        <taxon>Actinomycetes</taxon>
        <taxon>Micrococcales</taxon>
        <taxon>Intrasporangiaceae</taxon>
        <taxon>Nostocoides</taxon>
    </lineage>
</organism>
<evidence type="ECO:0000256" key="7">
    <source>
        <dbReference type="SAM" id="Coils"/>
    </source>
</evidence>
<evidence type="ECO:0000313" key="12">
    <source>
        <dbReference type="Proteomes" id="UP000035721"/>
    </source>
</evidence>
<evidence type="ECO:0000256" key="3">
    <source>
        <dbReference type="ARBA" id="ARBA00022475"/>
    </source>
</evidence>
<comment type="subcellular location">
    <subcellularLocation>
        <location evidence="1">Cell membrane</location>
        <topology evidence="1">Multi-pass membrane protein</topology>
    </subcellularLocation>
</comment>
<dbReference type="PANTHER" id="PTHR32309:SF31">
    <property type="entry name" value="CAPSULAR EXOPOLYSACCHARIDE FAMILY"/>
    <property type="match status" value="1"/>
</dbReference>
<keyword evidence="4 9" id="KW-0812">Transmembrane</keyword>
<keyword evidence="6 9" id="KW-0472">Membrane</keyword>
<evidence type="ECO:0000256" key="1">
    <source>
        <dbReference type="ARBA" id="ARBA00004651"/>
    </source>
</evidence>
<reference evidence="11 12" key="1">
    <citation type="journal article" date="2013" name="ISME J.">
        <title>A metabolic model for members of the genus Tetrasphaera involved in enhanced biological phosphorus removal.</title>
        <authorList>
            <person name="Kristiansen R."/>
            <person name="Nguyen H.T.T."/>
            <person name="Saunders A.M."/>
            <person name="Nielsen J.L."/>
            <person name="Wimmer R."/>
            <person name="Le V.Q."/>
            <person name="McIlroy S.J."/>
            <person name="Petrovski S."/>
            <person name="Seviour R.J."/>
            <person name="Calteau A."/>
            <person name="Nielsen K.L."/>
            <person name="Nielsen P.H."/>
        </authorList>
    </citation>
    <scope>NUCLEOTIDE SEQUENCE [LARGE SCALE GENOMIC DNA]</scope>
    <source>
        <strain evidence="11 12">T1-X7</strain>
    </source>
</reference>
<feature type="transmembrane region" description="Helical" evidence="9">
    <location>
        <begin position="21"/>
        <end position="42"/>
    </location>
</feature>
<evidence type="ECO:0000256" key="2">
    <source>
        <dbReference type="ARBA" id="ARBA00006683"/>
    </source>
</evidence>
<dbReference type="AlphaFoldDB" id="A0A077M582"/>
<dbReference type="Proteomes" id="UP000035721">
    <property type="component" value="Unassembled WGS sequence"/>
</dbReference>
<gene>
    <name evidence="11" type="ORF">BN12_4060035</name>
</gene>
<evidence type="ECO:0000256" key="4">
    <source>
        <dbReference type="ARBA" id="ARBA00022692"/>
    </source>
</evidence>
<evidence type="ECO:0000256" key="9">
    <source>
        <dbReference type="SAM" id="Phobius"/>
    </source>
</evidence>
<keyword evidence="12" id="KW-1185">Reference proteome</keyword>
<dbReference type="SUPFAM" id="SSF52540">
    <property type="entry name" value="P-loop containing nucleoside triphosphate hydrolases"/>
    <property type="match status" value="1"/>
</dbReference>
<keyword evidence="3" id="KW-1003">Cell membrane</keyword>
<proteinExistence type="inferred from homology"/>
<dbReference type="Gene3D" id="3.40.50.300">
    <property type="entry name" value="P-loop containing nucleotide triphosphate hydrolases"/>
    <property type="match status" value="1"/>
</dbReference>
<comment type="similarity">
    <text evidence="2">Belongs to the CpsC/CapA family.</text>
</comment>
<feature type="domain" description="Polysaccharide chain length determinant N-terminal" evidence="10">
    <location>
        <begin position="14"/>
        <end position="91"/>
    </location>
</feature>
<dbReference type="STRING" id="1194083.BN12_4060035"/>
<dbReference type="Pfam" id="PF02706">
    <property type="entry name" value="Wzz"/>
    <property type="match status" value="1"/>
</dbReference>
<name>A0A077M582_9MICO</name>
<evidence type="ECO:0000256" key="6">
    <source>
        <dbReference type="ARBA" id="ARBA00023136"/>
    </source>
</evidence>